<dbReference type="PANTHER" id="PTHR12558:SF13">
    <property type="entry name" value="CELL DIVISION CYCLE PROTEIN 27 HOMOLOG"/>
    <property type="match status" value="1"/>
</dbReference>
<dbReference type="SUPFAM" id="SSF48452">
    <property type="entry name" value="TPR-like"/>
    <property type="match status" value="1"/>
</dbReference>
<gene>
    <name evidence="2" type="ORF">SAMN02745149_01073</name>
</gene>
<feature type="repeat" description="TPR" evidence="1">
    <location>
        <begin position="109"/>
        <end position="142"/>
    </location>
</feature>
<dbReference type="Gene3D" id="1.25.40.10">
    <property type="entry name" value="Tetratricopeptide repeat domain"/>
    <property type="match status" value="2"/>
</dbReference>
<sequence length="228" mass="25402">MPDSNVLSQGIEFYNQKKYSDALTFFLALSSETGADSLDVAYYLGLCYAKLSRYEDSLLYLEQVVTAGKDEERVLQCRLILAVIYSLSGRKRLAAFELNKLLEAEYKPASVYAALAFVAWEQSDTKKCLDYYEKSLDADPENVTALNGMGYVLACEDKDLTKALSFCKKAVKASPNSAACLDSLGWVYYKLGLYDDAKKYLEMAEAIDGNSEEIANHIKSVVLDGDKR</sequence>
<dbReference type="SMART" id="SM00028">
    <property type="entry name" value="TPR"/>
    <property type="match status" value="4"/>
</dbReference>
<dbReference type="GeneID" id="78316371"/>
<organism evidence="2 3">
    <name type="scientific">Treponema porcinum</name>
    <dbReference type="NCBI Taxonomy" id="261392"/>
    <lineage>
        <taxon>Bacteria</taxon>
        <taxon>Pseudomonadati</taxon>
        <taxon>Spirochaetota</taxon>
        <taxon>Spirochaetia</taxon>
        <taxon>Spirochaetales</taxon>
        <taxon>Treponemataceae</taxon>
        <taxon>Treponema</taxon>
    </lineage>
</organism>
<dbReference type="AlphaFoldDB" id="A0A1T4KAH6"/>
<keyword evidence="1" id="KW-0802">TPR repeat</keyword>
<dbReference type="STRING" id="261392.SAMN02745149_01073"/>
<dbReference type="Pfam" id="PF13424">
    <property type="entry name" value="TPR_12"/>
    <property type="match status" value="1"/>
</dbReference>
<dbReference type="Proteomes" id="UP000190423">
    <property type="component" value="Unassembled WGS sequence"/>
</dbReference>
<dbReference type="Pfam" id="PF13432">
    <property type="entry name" value="TPR_16"/>
    <property type="match status" value="1"/>
</dbReference>
<dbReference type="InterPro" id="IPR019734">
    <property type="entry name" value="TPR_rpt"/>
</dbReference>
<dbReference type="PROSITE" id="PS50005">
    <property type="entry name" value="TPR"/>
    <property type="match status" value="1"/>
</dbReference>
<name>A0A1T4KAH6_TREPO</name>
<keyword evidence="3" id="KW-1185">Reference proteome</keyword>
<reference evidence="2 3" key="1">
    <citation type="submission" date="2017-02" db="EMBL/GenBank/DDBJ databases">
        <authorList>
            <person name="Peterson S.W."/>
        </authorList>
    </citation>
    <scope>NUCLEOTIDE SEQUENCE [LARGE SCALE GENOMIC DNA]</scope>
    <source>
        <strain evidence="2 3">ATCC BAA-908</strain>
    </source>
</reference>
<dbReference type="RefSeq" id="WP_078932992.1">
    <property type="nucleotide sequence ID" value="NZ_FUWG01000007.1"/>
</dbReference>
<dbReference type="PANTHER" id="PTHR12558">
    <property type="entry name" value="CELL DIVISION CYCLE 16,23,27"/>
    <property type="match status" value="1"/>
</dbReference>
<accession>A0A1T4KAH6</accession>
<dbReference type="InterPro" id="IPR011990">
    <property type="entry name" value="TPR-like_helical_dom_sf"/>
</dbReference>
<evidence type="ECO:0000313" key="3">
    <source>
        <dbReference type="Proteomes" id="UP000190423"/>
    </source>
</evidence>
<protein>
    <submittedName>
        <fullName evidence="2">TPR repeat-containing protein</fullName>
    </submittedName>
</protein>
<dbReference type="EMBL" id="FUWG01000007">
    <property type="protein sequence ID" value="SJZ39325.1"/>
    <property type="molecule type" value="Genomic_DNA"/>
</dbReference>
<dbReference type="Pfam" id="PF13181">
    <property type="entry name" value="TPR_8"/>
    <property type="match status" value="1"/>
</dbReference>
<evidence type="ECO:0000313" key="2">
    <source>
        <dbReference type="EMBL" id="SJZ39325.1"/>
    </source>
</evidence>
<proteinExistence type="predicted"/>
<evidence type="ECO:0000256" key="1">
    <source>
        <dbReference type="PROSITE-ProRule" id="PRU00339"/>
    </source>
</evidence>
<dbReference type="OrthoDB" id="9766710at2"/>